<dbReference type="InterPro" id="IPR005379">
    <property type="entry name" value="FDM1-5/IDN2_XH"/>
</dbReference>
<feature type="transmembrane region" description="Helical" evidence="1">
    <location>
        <begin position="43"/>
        <end position="62"/>
    </location>
</feature>
<evidence type="ECO:0000259" key="2">
    <source>
        <dbReference type="Pfam" id="PF03469"/>
    </source>
</evidence>
<dbReference type="InterPro" id="IPR013083">
    <property type="entry name" value="Znf_RING/FYVE/PHD"/>
</dbReference>
<dbReference type="Pfam" id="PF03469">
    <property type="entry name" value="XH"/>
    <property type="match status" value="2"/>
</dbReference>
<comment type="caution">
    <text evidence="3">The sequence shown here is derived from an EMBL/GenBank/DDBJ whole genome shotgun (WGS) entry which is preliminary data.</text>
</comment>
<gene>
    <name evidence="3" type="ORF">TorRG33x02_280610</name>
</gene>
<keyword evidence="4" id="KW-1185">Reference proteome</keyword>
<evidence type="ECO:0000313" key="4">
    <source>
        <dbReference type="Proteomes" id="UP000237000"/>
    </source>
</evidence>
<proteinExistence type="predicted"/>
<keyword evidence="1" id="KW-0472">Membrane</keyword>
<organism evidence="3 4">
    <name type="scientific">Trema orientale</name>
    <name type="common">Charcoal tree</name>
    <name type="synonym">Celtis orientalis</name>
    <dbReference type="NCBI Taxonomy" id="63057"/>
    <lineage>
        <taxon>Eukaryota</taxon>
        <taxon>Viridiplantae</taxon>
        <taxon>Streptophyta</taxon>
        <taxon>Embryophyta</taxon>
        <taxon>Tracheophyta</taxon>
        <taxon>Spermatophyta</taxon>
        <taxon>Magnoliopsida</taxon>
        <taxon>eudicotyledons</taxon>
        <taxon>Gunneridae</taxon>
        <taxon>Pentapetalae</taxon>
        <taxon>rosids</taxon>
        <taxon>fabids</taxon>
        <taxon>Rosales</taxon>
        <taxon>Cannabaceae</taxon>
        <taxon>Trema</taxon>
    </lineage>
</organism>
<sequence>MLYFFTHLWAHAQHYAILFSVTWAPLLRFFNRPRARARARARAPSQILAYAGASAALAYASVQISGVAADLNLSRNGFYVIDGFPQRKVMDENSDTQIFHELLKCSNCKLIMTMRPVYKCEGEHILCWDCYAKLAQKVCKFCGGQFGNSVFLEGLAQNFGEMTLAGRDPLTLVLQTVSLIKAQLSAIHDEYAAAVEREALLEEEMEKRKLENVDLSTQLAAYRHSIYLLTKALIERNFFGRNLNGIGLKKLGELEIDPFINAMKGKYGEEEAKVKGSALRDTWQIRINDAVMHGHVNLVGGGDVGGGGHVDGDRWQPMCMVNGLRDVNLQDERLVRVRDEIGDQAVNAIVRTLRELYQFDRVNDPAYEIWDFNKGEEAALYECIDLLLYHIDRLRRLSELSEQRFTNRDQRVRARARAPSQISAVACAPAASAFVQISGVAADLNHSGYLFSKLSFLVFGKVMDGDSDTEIFHELLKCPNCQLIMTKGPVYKCEGGHILCCDCYEKLAQKACISCGGQFGNSDLLEKLAQKFGEMTLAGKDPLTSLLQPVSLIKAQLCAMHDKYVAAAQREAFLEQTIEKIALVNADMLAQMDDCHYSRYRLIEALIERSFFGRNLNGGIGLRRYGELYVEPFINAMKVHGEEAAEVKGSELRDTWQIQINNVEVDGHVHLVGDGDGDVEDVFSDGDVEDGDGDGDGDGDVWRPMYMMDGIRFVDFQDERLIKVKNELGDEVHSAIVRALEELYQVDAINDPDYEIWDFKQGKEAALDECTELLLYHIDRQNLQ</sequence>
<protein>
    <submittedName>
        <fullName evidence="3">Zinc finger, RING/FYVE/PHD-type domain containing protein</fullName>
    </submittedName>
</protein>
<dbReference type="Proteomes" id="UP000237000">
    <property type="component" value="Unassembled WGS sequence"/>
</dbReference>
<keyword evidence="1" id="KW-0812">Transmembrane</keyword>
<evidence type="ECO:0000256" key="1">
    <source>
        <dbReference type="SAM" id="Phobius"/>
    </source>
</evidence>
<dbReference type="PANTHER" id="PTHR21596">
    <property type="entry name" value="RIBONUCLEASE P SUBUNIT P38"/>
    <property type="match status" value="1"/>
</dbReference>
<dbReference type="InParanoid" id="A0A2P5CLH7"/>
<feature type="domain" description="Factor of DNA methylation 1-5/IDN2" evidence="2">
    <location>
        <begin position="249"/>
        <end position="395"/>
    </location>
</feature>
<evidence type="ECO:0000313" key="3">
    <source>
        <dbReference type="EMBL" id="PON61894.1"/>
    </source>
</evidence>
<dbReference type="EMBL" id="JXTC01000352">
    <property type="protein sequence ID" value="PON61894.1"/>
    <property type="molecule type" value="Genomic_DNA"/>
</dbReference>
<accession>A0A2P5CLH7</accession>
<dbReference type="Gene3D" id="3.30.40.10">
    <property type="entry name" value="Zinc/RING finger domain, C3HC4 (zinc finger)"/>
    <property type="match status" value="1"/>
</dbReference>
<feature type="domain" description="Factor of DNA methylation 1-5/IDN2" evidence="2">
    <location>
        <begin position="712"/>
        <end position="779"/>
    </location>
</feature>
<dbReference type="GO" id="GO:0080188">
    <property type="term" value="P:gene silencing by siRNA-directed DNA methylation"/>
    <property type="evidence" value="ECO:0007669"/>
    <property type="project" value="InterPro"/>
</dbReference>
<name>A0A2P5CLH7_TREOI</name>
<reference evidence="4" key="1">
    <citation type="submission" date="2016-06" db="EMBL/GenBank/DDBJ databases">
        <title>Parallel loss of symbiosis genes in relatives of nitrogen-fixing non-legume Parasponia.</title>
        <authorList>
            <person name="Van Velzen R."/>
            <person name="Holmer R."/>
            <person name="Bu F."/>
            <person name="Rutten L."/>
            <person name="Van Zeijl A."/>
            <person name="Liu W."/>
            <person name="Santuari L."/>
            <person name="Cao Q."/>
            <person name="Sharma T."/>
            <person name="Shen D."/>
            <person name="Roswanjaya Y."/>
            <person name="Wardhani T."/>
            <person name="Kalhor M.S."/>
            <person name="Jansen J."/>
            <person name="Van den Hoogen J."/>
            <person name="Gungor B."/>
            <person name="Hartog M."/>
            <person name="Hontelez J."/>
            <person name="Verver J."/>
            <person name="Yang W.-C."/>
            <person name="Schijlen E."/>
            <person name="Repin R."/>
            <person name="Schilthuizen M."/>
            <person name="Schranz E."/>
            <person name="Heidstra R."/>
            <person name="Miyata K."/>
            <person name="Fedorova E."/>
            <person name="Kohlen W."/>
            <person name="Bisseling T."/>
            <person name="Smit S."/>
            <person name="Geurts R."/>
        </authorList>
    </citation>
    <scope>NUCLEOTIDE SEQUENCE [LARGE SCALE GENOMIC DNA]</scope>
    <source>
        <strain evidence="4">cv. RG33-2</strain>
    </source>
</reference>
<dbReference type="PANTHER" id="PTHR21596:SF3">
    <property type="entry name" value="FACTOR OF DNA METHYLATION 1-RELATED"/>
    <property type="match status" value="1"/>
</dbReference>
<feature type="transmembrane region" description="Helical" evidence="1">
    <location>
        <begin position="12"/>
        <end position="31"/>
    </location>
</feature>
<dbReference type="STRING" id="63057.A0A2P5CLH7"/>
<dbReference type="AlphaFoldDB" id="A0A2P5CLH7"/>
<keyword evidence="1" id="KW-1133">Transmembrane helix</keyword>
<dbReference type="InterPro" id="IPR045177">
    <property type="entry name" value="FDM1-5/IDN2"/>
</dbReference>